<feature type="transmembrane region" description="Helical" evidence="6">
    <location>
        <begin position="422"/>
        <end position="441"/>
    </location>
</feature>
<feature type="transmembrane region" description="Helical" evidence="6">
    <location>
        <begin position="117"/>
        <end position="138"/>
    </location>
</feature>
<feature type="transmembrane region" description="Helical" evidence="6">
    <location>
        <begin position="42"/>
        <end position="65"/>
    </location>
</feature>
<evidence type="ECO:0000313" key="8">
    <source>
        <dbReference type="Proteomes" id="UP000033109"/>
    </source>
</evidence>
<sequence>MLRKLLSHAAIYGLAAQIPRIAGVLALPIITPHLTTTDYGVAGVVTAYVTALGVVQSLGLSVVMANAYVKHPTRYKWVWRQLHGFFILWSVVYNAVLAAVLFLGIPAEAVEDRWEIIILQVVPAFFLNHTIFFGGFLYRIQQRPFPVAVQSFVVGALTIGLNIYFIACLQLGYMGWFYSGFIGGCASFTIYVYPVYWQEKLWPILNFKWYRLKSSLRVSLPSIPHHLSVFLLDVSDRLVMDVLRVPVQRIGLYNIASSFGLYFSAASYAVVQAASPMYMQIYASTAAYDSQLKIRRVTFTLQGLFLVTTSLLSLWMKEIFQLLIKNDVLQQAYPLAIIILMGYNYKPMHLVVESRLFYQERTEQLWKISFVAGVGNVILNLLLIPLFGIEAAAFTTFVSLMYTGYSGFLLKSFKQSQLINFYPVVSLALTVALLLGIYFIADRGILFKVMISIVVLVAGVIFFVLINKKRCKVNTQ</sequence>
<organism evidence="7 8">
    <name type="scientific">Pontibacter korlensis</name>
    <dbReference type="NCBI Taxonomy" id="400092"/>
    <lineage>
        <taxon>Bacteria</taxon>
        <taxon>Pseudomonadati</taxon>
        <taxon>Bacteroidota</taxon>
        <taxon>Cytophagia</taxon>
        <taxon>Cytophagales</taxon>
        <taxon>Hymenobacteraceae</taxon>
        <taxon>Pontibacter</taxon>
    </lineage>
</organism>
<dbReference type="Proteomes" id="UP000033109">
    <property type="component" value="Chromosome"/>
</dbReference>
<feature type="transmembrane region" description="Helical" evidence="6">
    <location>
        <begin position="252"/>
        <end position="271"/>
    </location>
</feature>
<keyword evidence="3 6" id="KW-0812">Transmembrane</keyword>
<keyword evidence="2" id="KW-1003">Cell membrane</keyword>
<dbReference type="EMBL" id="CP009621">
    <property type="protein sequence ID" value="AKD03263.1"/>
    <property type="molecule type" value="Genomic_DNA"/>
</dbReference>
<evidence type="ECO:0000256" key="1">
    <source>
        <dbReference type="ARBA" id="ARBA00004651"/>
    </source>
</evidence>
<gene>
    <name evidence="7" type="ORF">PKOR_09135</name>
</gene>
<keyword evidence="5 6" id="KW-0472">Membrane</keyword>
<keyword evidence="8" id="KW-1185">Reference proteome</keyword>
<feature type="transmembrane region" description="Helical" evidence="6">
    <location>
        <begin position="447"/>
        <end position="466"/>
    </location>
</feature>
<evidence type="ECO:0000256" key="6">
    <source>
        <dbReference type="SAM" id="Phobius"/>
    </source>
</evidence>
<proteinExistence type="predicted"/>
<evidence type="ECO:0000256" key="5">
    <source>
        <dbReference type="ARBA" id="ARBA00023136"/>
    </source>
</evidence>
<evidence type="ECO:0008006" key="9">
    <source>
        <dbReference type="Google" id="ProtNLM"/>
    </source>
</evidence>
<dbReference type="PANTHER" id="PTHR30250:SF11">
    <property type="entry name" value="O-ANTIGEN TRANSPORTER-RELATED"/>
    <property type="match status" value="1"/>
</dbReference>
<dbReference type="STRING" id="400092.PKOR_09135"/>
<comment type="subcellular location">
    <subcellularLocation>
        <location evidence="1">Cell membrane</location>
        <topology evidence="1">Multi-pass membrane protein</topology>
    </subcellularLocation>
</comment>
<name>A0A0E3ZDQ8_9BACT</name>
<dbReference type="KEGG" id="pko:PKOR_09135"/>
<dbReference type="HOGENOM" id="CLU_573474_0_0_10"/>
<feature type="transmembrane region" description="Helical" evidence="6">
    <location>
        <begin position="297"/>
        <end position="316"/>
    </location>
</feature>
<feature type="transmembrane region" description="Helical" evidence="6">
    <location>
        <begin position="173"/>
        <end position="193"/>
    </location>
</feature>
<accession>A0A0E3ZDQ8</accession>
<dbReference type="PATRIC" id="fig|400092.3.peg.2008"/>
<evidence type="ECO:0000313" key="7">
    <source>
        <dbReference type="EMBL" id="AKD03263.1"/>
    </source>
</evidence>
<evidence type="ECO:0000256" key="4">
    <source>
        <dbReference type="ARBA" id="ARBA00022989"/>
    </source>
</evidence>
<keyword evidence="4 6" id="KW-1133">Transmembrane helix</keyword>
<evidence type="ECO:0000256" key="3">
    <source>
        <dbReference type="ARBA" id="ARBA00022692"/>
    </source>
</evidence>
<reference evidence="7 8" key="1">
    <citation type="journal article" date="2015" name="Sci. Rep.">
        <title>Unraveling adaptation of Pontibacter korlensis to radiation and infertility in desert through complete genome and comparative transcriptomic analysis.</title>
        <authorList>
            <person name="Dai J."/>
            <person name="Dai W."/>
            <person name="Qiu C."/>
            <person name="Yang Z."/>
            <person name="Zhang Y."/>
            <person name="Zhou M."/>
            <person name="Zhang L."/>
            <person name="Fang C."/>
            <person name="Gao Q."/>
            <person name="Yang Q."/>
            <person name="Li X."/>
            <person name="Wang Z."/>
            <person name="Wang Z."/>
            <person name="Jia Z."/>
            <person name="Chen X."/>
        </authorList>
    </citation>
    <scope>NUCLEOTIDE SEQUENCE [LARGE SCALE GENOMIC DNA]</scope>
    <source>
        <strain evidence="7 8">X14-1T</strain>
    </source>
</reference>
<feature type="transmembrane region" description="Helical" evidence="6">
    <location>
        <begin position="145"/>
        <end position="167"/>
    </location>
</feature>
<feature type="transmembrane region" description="Helical" evidence="6">
    <location>
        <begin position="391"/>
        <end position="410"/>
    </location>
</feature>
<feature type="transmembrane region" description="Helical" evidence="6">
    <location>
        <begin position="365"/>
        <end position="385"/>
    </location>
</feature>
<dbReference type="GO" id="GO:0005886">
    <property type="term" value="C:plasma membrane"/>
    <property type="evidence" value="ECO:0007669"/>
    <property type="project" value="UniProtKB-SubCell"/>
</dbReference>
<dbReference type="AlphaFoldDB" id="A0A0E3ZDQ8"/>
<dbReference type="InterPro" id="IPR050833">
    <property type="entry name" value="Poly_Biosynth_Transport"/>
</dbReference>
<protein>
    <recommendedName>
        <fullName evidence="9">Polysaccharide biosynthesis protein C-terminal domain-containing protein</fullName>
    </recommendedName>
</protein>
<evidence type="ECO:0000256" key="2">
    <source>
        <dbReference type="ARBA" id="ARBA00022475"/>
    </source>
</evidence>
<dbReference type="PANTHER" id="PTHR30250">
    <property type="entry name" value="PST FAMILY PREDICTED COLANIC ACID TRANSPORTER"/>
    <property type="match status" value="1"/>
</dbReference>
<feature type="transmembrane region" description="Helical" evidence="6">
    <location>
        <begin position="86"/>
        <end position="105"/>
    </location>
</feature>